<sequence length="478" mass="54381">MRNPSASASGMDNTRVIIERKRQPHALPLSPRSPPTVSGTRNPSYTRLKQTYIGTTSNLSSTKRLTSLRSSTGTLPKQPWNNRTAIINSERVASKGSTGRPSKSPTYRVQQSGASTMRKGKDQKSLATFTQDGEFIQFLKGISLYVTEGGQIQCETEGDEPGQLYKNLEFLRQRFQEYKQDKENRRRQKRVQGQQQQASHNQTLDITTTTYVYPKECYDPTVSYFNNETTRIDFDPPSTHQQHHHQASFMHSQNEIYSQMPLKKASYKTDTLNTGTFQSAHKQQHRHSNTSIASTGMSDKQRKQIEFIDEIYNKVVLKKDSETTLPSERKPLSYAMPYNKQPYTHHHTISEDKENNSPFGNLLSDDHKSPFSLDQPKKPLPPLHHELEQLSSNRTPLERPHQLSSHDNSHENSTSNFYLGQAVQLSETLKALNETAQQLRSACQGLSHHFVSNSELSMSYVNTNGSGSVENTYEQSRR</sequence>
<dbReference type="AlphaFoldDB" id="A0A8J8NS29"/>
<organism evidence="2 3">
    <name type="scientific">Halteria grandinella</name>
    <dbReference type="NCBI Taxonomy" id="5974"/>
    <lineage>
        <taxon>Eukaryota</taxon>
        <taxon>Sar</taxon>
        <taxon>Alveolata</taxon>
        <taxon>Ciliophora</taxon>
        <taxon>Intramacronucleata</taxon>
        <taxon>Spirotrichea</taxon>
        <taxon>Stichotrichia</taxon>
        <taxon>Sporadotrichida</taxon>
        <taxon>Halteriidae</taxon>
        <taxon>Halteria</taxon>
    </lineage>
</organism>
<evidence type="ECO:0000313" key="2">
    <source>
        <dbReference type="EMBL" id="TNV80053.1"/>
    </source>
</evidence>
<feature type="compositionally biased region" description="Polar residues" evidence="1">
    <location>
        <begin position="289"/>
        <end position="298"/>
    </location>
</feature>
<evidence type="ECO:0000256" key="1">
    <source>
        <dbReference type="SAM" id="MobiDB-lite"/>
    </source>
</evidence>
<feature type="compositionally biased region" description="Polar residues" evidence="1">
    <location>
        <begin position="35"/>
        <end position="44"/>
    </location>
</feature>
<gene>
    <name evidence="2" type="ORF">FGO68_gene2572</name>
</gene>
<dbReference type="Proteomes" id="UP000785679">
    <property type="component" value="Unassembled WGS sequence"/>
</dbReference>
<evidence type="ECO:0000313" key="3">
    <source>
        <dbReference type="Proteomes" id="UP000785679"/>
    </source>
</evidence>
<accession>A0A8J8NS29</accession>
<feature type="region of interest" description="Disordered" evidence="1">
    <location>
        <begin position="1"/>
        <end position="44"/>
    </location>
</feature>
<keyword evidence="3" id="KW-1185">Reference proteome</keyword>
<feature type="compositionally biased region" description="Polar residues" evidence="1">
    <location>
        <begin position="95"/>
        <end position="115"/>
    </location>
</feature>
<feature type="region of interest" description="Disordered" evidence="1">
    <location>
        <begin position="90"/>
        <end position="122"/>
    </location>
</feature>
<feature type="compositionally biased region" description="Polar residues" evidence="1">
    <location>
        <begin position="1"/>
        <end position="12"/>
    </location>
</feature>
<proteinExistence type="predicted"/>
<protein>
    <submittedName>
        <fullName evidence="2">Uncharacterized protein</fullName>
    </submittedName>
</protein>
<reference evidence="2" key="1">
    <citation type="submission" date="2019-06" db="EMBL/GenBank/DDBJ databases">
        <authorList>
            <person name="Zheng W."/>
        </authorList>
    </citation>
    <scope>NUCLEOTIDE SEQUENCE</scope>
    <source>
        <strain evidence="2">QDHG01</strain>
    </source>
</reference>
<name>A0A8J8NS29_HALGN</name>
<feature type="region of interest" description="Disordered" evidence="1">
    <location>
        <begin position="180"/>
        <end position="200"/>
    </location>
</feature>
<feature type="region of interest" description="Disordered" evidence="1">
    <location>
        <begin position="278"/>
        <end position="298"/>
    </location>
</feature>
<comment type="caution">
    <text evidence="2">The sequence shown here is derived from an EMBL/GenBank/DDBJ whole genome shotgun (WGS) entry which is preliminary data.</text>
</comment>
<feature type="compositionally biased region" description="Polar residues" evidence="1">
    <location>
        <begin position="402"/>
        <end position="414"/>
    </location>
</feature>
<dbReference type="EMBL" id="RRYP01008047">
    <property type="protein sequence ID" value="TNV80053.1"/>
    <property type="molecule type" value="Genomic_DNA"/>
</dbReference>
<feature type="region of interest" description="Disordered" evidence="1">
    <location>
        <begin position="348"/>
        <end position="414"/>
    </location>
</feature>